<organism evidence="15 16">
    <name type="scientific">Rousettus aegyptiacus</name>
    <name type="common">Egyptian fruit bat</name>
    <name type="synonym">Pteropus aegyptiacus</name>
    <dbReference type="NCBI Taxonomy" id="9407"/>
    <lineage>
        <taxon>Eukaryota</taxon>
        <taxon>Metazoa</taxon>
        <taxon>Chordata</taxon>
        <taxon>Craniata</taxon>
        <taxon>Vertebrata</taxon>
        <taxon>Euteleostomi</taxon>
        <taxon>Mammalia</taxon>
        <taxon>Eutheria</taxon>
        <taxon>Laurasiatheria</taxon>
        <taxon>Chiroptera</taxon>
        <taxon>Yinpterochiroptera</taxon>
        <taxon>Pteropodoidea</taxon>
        <taxon>Pteropodidae</taxon>
        <taxon>Rousettinae</taxon>
        <taxon>Rousettus</taxon>
    </lineage>
</organism>
<dbReference type="InterPro" id="IPR036236">
    <property type="entry name" value="Znf_C2H2_sf"/>
</dbReference>
<dbReference type="Gene3D" id="3.30.160.60">
    <property type="entry name" value="Classic Zinc Finger"/>
    <property type="match status" value="13"/>
</dbReference>
<feature type="domain" description="C2H2-type" evidence="13">
    <location>
        <begin position="535"/>
        <end position="562"/>
    </location>
</feature>
<dbReference type="PANTHER" id="PTHR24381">
    <property type="entry name" value="ZINC FINGER PROTEIN"/>
    <property type="match status" value="1"/>
</dbReference>
<dbReference type="FunFam" id="3.30.160.60:FF:000912">
    <property type="entry name" value="Zinc finger protein 660"/>
    <property type="match status" value="1"/>
</dbReference>
<comment type="caution">
    <text evidence="15">The sequence shown here is derived from an EMBL/GenBank/DDBJ whole genome shotgun (WGS) entry which is preliminary data.</text>
</comment>
<feature type="domain" description="C2H2-type" evidence="13">
    <location>
        <begin position="423"/>
        <end position="450"/>
    </location>
</feature>
<dbReference type="SUPFAM" id="SSF57667">
    <property type="entry name" value="beta-beta-alpha zinc fingers"/>
    <property type="match status" value="7"/>
</dbReference>
<gene>
    <name evidence="15" type="ORF">HJG63_021282</name>
</gene>
<dbReference type="GO" id="GO:0000981">
    <property type="term" value="F:DNA-binding transcription factor activity, RNA polymerase II-specific"/>
    <property type="evidence" value="ECO:0007669"/>
    <property type="project" value="TreeGrafter"/>
</dbReference>
<dbReference type="GO" id="GO:0005634">
    <property type="term" value="C:nucleus"/>
    <property type="evidence" value="ECO:0007669"/>
    <property type="project" value="UniProtKB-SubCell"/>
</dbReference>
<comment type="similarity">
    <text evidence="3">Belongs to the krueppel C2H2-type zinc-finger protein family.</text>
</comment>
<dbReference type="Pfam" id="PF01352">
    <property type="entry name" value="KRAB"/>
    <property type="match status" value="1"/>
</dbReference>
<keyword evidence="8" id="KW-0805">Transcription regulation</keyword>
<accession>A0A7J8IVD9</accession>
<keyword evidence="11" id="KW-0539">Nucleus</keyword>
<evidence type="ECO:0000256" key="1">
    <source>
        <dbReference type="ARBA" id="ARBA00003767"/>
    </source>
</evidence>
<evidence type="ECO:0000259" key="13">
    <source>
        <dbReference type="PROSITE" id="PS50157"/>
    </source>
</evidence>
<feature type="domain" description="C2H2-type" evidence="13">
    <location>
        <begin position="647"/>
        <end position="674"/>
    </location>
</feature>
<evidence type="ECO:0000256" key="2">
    <source>
        <dbReference type="ARBA" id="ARBA00004123"/>
    </source>
</evidence>
<feature type="domain" description="C2H2-type" evidence="13">
    <location>
        <begin position="507"/>
        <end position="534"/>
    </location>
</feature>
<dbReference type="InterPro" id="IPR013087">
    <property type="entry name" value="Znf_C2H2_type"/>
</dbReference>
<dbReference type="GO" id="GO:0000977">
    <property type="term" value="F:RNA polymerase II transcription regulatory region sequence-specific DNA binding"/>
    <property type="evidence" value="ECO:0007669"/>
    <property type="project" value="TreeGrafter"/>
</dbReference>
<dbReference type="FunFam" id="3.30.160.60:FF:002343">
    <property type="entry name" value="Zinc finger protein 33A"/>
    <property type="match status" value="3"/>
</dbReference>
<dbReference type="Pfam" id="PF00096">
    <property type="entry name" value="zf-C2H2"/>
    <property type="match status" value="11"/>
</dbReference>
<evidence type="ECO:0000256" key="8">
    <source>
        <dbReference type="ARBA" id="ARBA00023015"/>
    </source>
</evidence>
<feature type="domain" description="C2H2-type" evidence="13">
    <location>
        <begin position="479"/>
        <end position="506"/>
    </location>
</feature>
<dbReference type="FunFam" id="3.30.160.60:FF:000176">
    <property type="entry name" value="zinc finger protein 70"/>
    <property type="match status" value="1"/>
</dbReference>
<dbReference type="SMART" id="SM00349">
    <property type="entry name" value="KRAB"/>
    <property type="match status" value="1"/>
</dbReference>
<dbReference type="InterPro" id="IPR001909">
    <property type="entry name" value="KRAB"/>
</dbReference>
<reference evidence="15 16" key="1">
    <citation type="journal article" date="2020" name="Nature">
        <title>Six reference-quality genomes reveal evolution of bat adaptations.</title>
        <authorList>
            <person name="Jebb D."/>
            <person name="Huang Z."/>
            <person name="Pippel M."/>
            <person name="Hughes G.M."/>
            <person name="Lavrichenko K."/>
            <person name="Devanna P."/>
            <person name="Winkler S."/>
            <person name="Jermiin L.S."/>
            <person name="Skirmuntt E.C."/>
            <person name="Katzourakis A."/>
            <person name="Burkitt-Gray L."/>
            <person name="Ray D.A."/>
            <person name="Sullivan K.A.M."/>
            <person name="Roscito J.G."/>
            <person name="Kirilenko B.M."/>
            <person name="Davalos L.M."/>
            <person name="Corthals A.P."/>
            <person name="Power M.L."/>
            <person name="Jones G."/>
            <person name="Ransome R.D."/>
            <person name="Dechmann D.K.N."/>
            <person name="Locatelli A.G."/>
            <person name="Puechmaille S.J."/>
            <person name="Fedrigo O."/>
            <person name="Jarvis E.D."/>
            <person name="Hiller M."/>
            <person name="Vernes S.C."/>
            <person name="Myers E.W."/>
            <person name="Teeling E.C."/>
        </authorList>
    </citation>
    <scope>NUCLEOTIDE SEQUENCE [LARGE SCALE GENOMIC DNA]</scope>
    <source>
        <strain evidence="15">MRouAeg1</strain>
        <tissue evidence="15">Muscle</tissue>
    </source>
</reference>
<dbReference type="AlphaFoldDB" id="A0A7J8IVD9"/>
<evidence type="ECO:0000259" key="14">
    <source>
        <dbReference type="PROSITE" id="PS50805"/>
    </source>
</evidence>
<dbReference type="FunFam" id="3.30.160.60:FF:000352">
    <property type="entry name" value="zinc finger protein 3 homolog"/>
    <property type="match status" value="2"/>
</dbReference>
<dbReference type="GO" id="GO:0008270">
    <property type="term" value="F:zinc ion binding"/>
    <property type="evidence" value="ECO:0007669"/>
    <property type="project" value="UniProtKB-KW"/>
</dbReference>
<feature type="domain" description="C2H2-type" evidence="13">
    <location>
        <begin position="563"/>
        <end position="590"/>
    </location>
</feature>
<evidence type="ECO:0000256" key="10">
    <source>
        <dbReference type="ARBA" id="ARBA00023163"/>
    </source>
</evidence>
<evidence type="ECO:0000256" key="3">
    <source>
        <dbReference type="ARBA" id="ARBA00006991"/>
    </source>
</evidence>
<dbReference type="PROSITE" id="PS50157">
    <property type="entry name" value="ZINC_FINGER_C2H2_2"/>
    <property type="match status" value="12"/>
</dbReference>
<keyword evidence="16" id="KW-1185">Reference proteome</keyword>
<keyword evidence="4" id="KW-0479">Metal-binding</keyword>
<dbReference type="Proteomes" id="UP000593571">
    <property type="component" value="Unassembled WGS sequence"/>
</dbReference>
<dbReference type="PROSITE" id="PS50805">
    <property type="entry name" value="KRAB"/>
    <property type="match status" value="1"/>
</dbReference>
<dbReference type="Gene3D" id="6.10.140.140">
    <property type="match status" value="1"/>
</dbReference>
<dbReference type="PROSITE" id="PS00028">
    <property type="entry name" value="ZINC_FINGER_C2H2_1"/>
    <property type="match status" value="10"/>
</dbReference>
<dbReference type="CDD" id="cd07765">
    <property type="entry name" value="KRAB_A-box"/>
    <property type="match status" value="1"/>
</dbReference>
<evidence type="ECO:0000256" key="5">
    <source>
        <dbReference type="ARBA" id="ARBA00022737"/>
    </source>
</evidence>
<dbReference type="FunFam" id="3.30.160.60:FF:000016">
    <property type="entry name" value="zinc finger protein 37 homolog"/>
    <property type="match status" value="1"/>
</dbReference>
<dbReference type="InterPro" id="IPR036051">
    <property type="entry name" value="KRAB_dom_sf"/>
</dbReference>
<feature type="domain" description="KRAB" evidence="14">
    <location>
        <begin position="8"/>
        <end position="79"/>
    </location>
</feature>
<keyword evidence="5" id="KW-0677">Repeat</keyword>
<keyword evidence="9" id="KW-0238">DNA-binding</keyword>
<evidence type="ECO:0000313" key="16">
    <source>
        <dbReference type="Proteomes" id="UP000593571"/>
    </source>
</evidence>
<feature type="domain" description="C2H2-type" evidence="13">
    <location>
        <begin position="619"/>
        <end position="646"/>
    </location>
</feature>
<keyword evidence="7" id="KW-0862">Zinc</keyword>
<dbReference type="SMART" id="SM00355">
    <property type="entry name" value="ZnF_C2H2"/>
    <property type="match status" value="11"/>
</dbReference>
<keyword evidence="10" id="KW-0804">Transcription</keyword>
<evidence type="ECO:0000256" key="9">
    <source>
        <dbReference type="ARBA" id="ARBA00023125"/>
    </source>
</evidence>
<dbReference type="FunFam" id="3.30.160.60:FF:000555">
    <property type="entry name" value="Zinc finger protein 1 homolog"/>
    <property type="match status" value="1"/>
</dbReference>
<name>A0A7J8IVD9_ROUAE</name>
<dbReference type="EMBL" id="JACASE010000003">
    <property type="protein sequence ID" value="KAF6488577.1"/>
    <property type="molecule type" value="Genomic_DNA"/>
</dbReference>
<sequence>MNITQASVSFKDVTVEFTLEEWQYLSASQRTLYRDVMLENYNHLVSVGYCFTKPELIFMLEQGEDLWLLEKEVLRRSSPEESQLDELSEKKPENQGKHFWQVSLKKSLITEQEISGKPCNLEVNVFPTRILPSKFDTIEPTYLPRNSLTPRRQYLRKKANELNVDEKWLLSIKDSRNNTGEKSFVYSKNVKDFGHTEEVTQHQTVQTLQQAFGYNECGKAFFEKTVLITSNSTDLKVKSCQHNKFGEKKCDKLTFIVSQSNHPEKNHYDFNGYECTENRNNFSRITQRTDTGGKSFSQESHIREHQKIHLGVKPIECGKNFSHNSALSLLQRIRTTDRSSGHDTCTETLDYQSTFNIRQRTHIIVKSCEGNECGKPFMNSRLTQPQKSHMGEKRYECHECGKAFSDKSGLRRHQSTHTGEKPYKCDVCEKAFTTKYGLRIHQRTHTGEKPFECNECGKSFGYKSILIVHQIAHTGKKLFECNVCGKSFSHMSGLCNHQKTHSGERPYKCDKCGKAFKVNSGLRKHLRIHTGEKPYMCNQCGKAFGQKSQLRVHYRIHTGEKPYKCNHCGEAFRQKANLRVHHRNHTGEKPYKCDECGKTFRQKSNLRGHQSTHTGEKPYECNECGKAFSHNSLLIKHQRTHTGEKPYNCDHCGVSFSQKSNLSVHQRIHTGEKPYKCDKCGKNFSQKSSLRVHQRNIRVHWSTGNWT</sequence>
<comment type="subcellular location">
    <subcellularLocation>
        <location evidence="2">Nucleus</location>
    </subcellularLocation>
</comment>
<feature type="domain" description="C2H2-type" evidence="13">
    <location>
        <begin position="273"/>
        <end position="314"/>
    </location>
</feature>
<feature type="domain" description="C2H2-type" evidence="13">
    <location>
        <begin position="451"/>
        <end position="478"/>
    </location>
</feature>
<dbReference type="SUPFAM" id="SSF109640">
    <property type="entry name" value="KRAB domain (Kruppel-associated box)"/>
    <property type="match status" value="1"/>
</dbReference>
<keyword evidence="6 12" id="KW-0863">Zinc-finger</keyword>
<feature type="domain" description="C2H2-type" evidence="13">
    <location>
        <begin position="395"/>
        <end position="422"/>
    </location>
</feature>
<evidence type="ECO:0000256" key="6">
    <source>
        <dbReference type="ARBA" id="ARBA00022771"/>
    </source>
</evidence>
<protein>
    <submittedName>
        <fullName evidence="15">Zinc finger protein 782</fullName>
    </submittedName>
</protein>
<feature type="domain" description="C2H2-type" evidence="13">
    <location>
        <begin position="591"/>
        <end position="618"/>
    </location>
</feature>
<dbReference type="FunFam" id="3.30.160.60:FF:000213">
    <property type="entry name" value="Zinc finger protein 624"/>
    <property type="match status" value="1"/>
</dbReference>
<proteinExistence type="inferred from homology"/>
<evidence type="ECO:0000313" key="15">
    <source>
        <dbReference type="EMBL" id="KAF6488577.1"/>
    </source>
</evidence>
<dbReference type="FunFam" id="3.30.160.60:FF:002254">
    <property type="entry name" value="Zinc finger protein 540"/>
    <property type="match status" value="1"/>
</dbReference>
<evidence type="ECO:0000256" key="11">
    <source>
        <dbReference type="ARBA" id="ARBA00023242"/>
    </source>
</evidence>
<feature type="domain" description="C2H2-type" evidence="13">
    <location>
        <begin position="675"/>
        <end position="700"/>
    </location>
</feature>
<evidence type="ECO:0000256" key="12">
    <source>
        <dbReference type="PROSITE-ProRule" id="PRU00042"/>
    </source>
</evidence>
<evidence type="ECO:0000256" key="4">
    <source>
        <dbReference type="ARBA" id="ARBA00022723"/>
    </source>
</evidence>
<evidence type="ECO:0000256" key="7">
    <source>
        <dbReference type="ARBA" id="ARBA00022833"/>
    </source>
</evidence>
<comment type="function">
    <text evidence="1">May be involved in transcriptional regulation.</text>
</comment>
<dbReference type="PANTHER" id="PTHR24381:SF390">
    <property type="entry name" value="ZINC FINGER PROTEIN 37 HOMOLOG"/>
    <property type="match status" value="1"/>
</dbReference>